<feature type="region of interest" description="Disordered" evidence="1">
    <location>
        <begin position="1"/>
        <end position="43"/>
    </location>
</feature>
<accession>W8WSY9</accession>
<dbReference type="EMBL" id="HG916765">
    <property type="protein sequence ID" value="CDM22808.1"/>
    <property type="molecule type" value="Genomic_DNA"/>
</dbReference>
<reference evidence="2 3" key="1">
    <citation type="journal article" date="2014" name="BMC Microbiol.">
        <title>The oxygen-independent metabolism of cyclic monoterpenes in Castellaniella defragrans 65Phen.</title>
        <authorList>
            <person name="Petasch J."/>
            <person name="Disch E.M."/>
            <person name="Markert S."/>
            <person name="Becher D."/>
            <person name="Schweder T."/>
            <person name="Huttel B."/>
            <person name="Reinhardt R."/>
            <person name="Harder J."/>
        </authorList>
    </citation>
    <scope>NUCLEOTIDE SEQUENCE [LARGE SCALE GENOMIC DNA]</scope>
    <source>
        <strain evidence="2">65Phen</strain>
    </source>
</reference>
<sequence>MFPRPGSPGSGWIRPKPAAAPGRGTGGGVPPSISRKPTHEPLA</sequence>
<proteinExistence type="predicted"/>
<protein>
    <submittedName>
        <fullName evidence="2">Uncharacterized protein</fullName>
    </submittedName>
</protein>
<dbReference type="Proteomes" id="UP000019805">
    <property type="component" value="Chromosome"/>
</dbReference>
<dbReference type="AlphaFoldDB" id="W8WSY9"/>
<keyword evidence="3" id="KW-1185">Reference proteome</keyword>
<evidence type="ECO:0000256" key="1">
    <source>
        <dbReference type="SAM" id="MobiDB-lite"/>
    </source>
</evidence>
<evidence type="ECO:0000313" key="3">
    <source>
        <dbReference type="Proteomes" id="UP000019805"/>
    </source>
</evidence>
<evidence type="ECO:0000313" key="2">
    <source>
        <dbReference type="EMBL" id="CDM22808.1"/>
    </source>
</evidence>
<dbReference type="KEGG" id="cdn:BN940_01656"/>
<name>W8WSY9_CASD6</name>
<gene>
    <name evidence="2" type="ORF">BN940_01656</name>
</gene>
<organism evidence="2 3">
    <name type="scientific">Castellaniella defragrans (strain DSM 12143 / CCUG 39792 / 65Phen)</name>
    <name type="common">Alcaligenes defragrans</name>
    <dbReference type="NCBI Taxonomy" id="1437824"/>
    <lineage>
        <taxon>Bacteria</taxon>
        <taxon>Pseudomonadati</taxon>
        <taxon>Pseudomonadota</taxon>
        <taxon>Betaproteobacteria</taxon>
        <taxon>Burkholderiales</taxon>
        <taxon>Alcaligenaceae</taxon>
        <taxon>Castellaniella</taxon>
    </lineage>
</organism>
<dbReference type="HOGENOM" id="CLU_3231289_0_0_4"/>